<name>V5WIH8_9SPIO</name>
<dbReference type="AlphaFoldDB" id="V5WIH8"/>
<feature type="binding site" evidence="10">
    <location>
        <position position="218"/>
    </location>
    <ligand>
        <name>[4Fe-4S] cluster</name>
        <dbReference type="ChEBI" id="CHEBI:49883"/>
    </ligand>
</feature>
<dbReference type="Pfam" id="PF00730">
    <property type="entry name" value="HhH-GPD"/>
    <property type="match status" value="1"/>
</dbReference>
<dbReference type="eggNOG" id="COG0177">
    <property type="taxonomic scope" value="Bacteria"/>
</dbReference>
<dbReference type="InterPro" id="IPR005759">
    <property type="entry name" value="Nth"/>
</dbReference>
<dbReference type="PANTHER" id="PTHR10359:SF18">
    <property type="entry name" value="ENDONUCLEASE III"/>
    <property type="match status" value="1"/>
</dbReference>
<comment type="catalytic activity">
    <reaction evidence="10">
        <text>2'-deoxyribonucleotide-(2'-deoxyribose 5'-phosphate)-2'-deoxyribonucleotide-DNA = a 3'-end 2'-deoxyribonucleotide-(2,3-dehydro-2,3-deoxyribose 5'-phosphate)-DNA + a 5'-end 5'-phospho-2'-deoxyribonucleoside-DNA + H(+)</text>
        <dbReference type="Rhea" id="RHEA:66592"/>
        <dbReference type="Rhea" id="RHEA-COMP:13180"/>
        <dbReference type="Rhea" id="RHEA-COMP:16897"/>
        <dbReference type="Rhea" id="RHEA-COMP:17067"/>
        <dbReference type="ChEBI" id="CHEBI:15378"/>
        <dbReference type="ChEBI" id="CHEBI:136412"/>
        <dbReference type="ChEBI" id="CHEBI:157695"/>
        <dbReference type="ChEBI" id="CHEBI:167181"/>
        <dbReference type="EC" id="4.2.99.18"/>
    </reaction>
</comment>
<dbReference type="GO" id="GO:0051539">
    <property type="term" value="F:4 iron, 4 sulfur cluster binding"/>
    <property type="evidence" value="ECO:0007669"/>
    <property type="project" value="UniProtKB-UniRule"/>
</dbReference>
<reference evidence="13 14" key="1">
    <citation type="journal article" date="2015" name="Stand. Genomic Sci.">
        <title>Complete genome sequence and description of Salinispira pacifica gen. nov., sp. nov., a novel spirochaete isolated form a hypersaline microbial mat.</title>
        <authorList>
            <person name="Ben Hania W."/>
            <person name="Joseph M."/>
            <person name="Schumann P."/>
            <person name="Bunk B."/>
            <person name="Fiebig A."/>
            <person name="Sproer C."/>
            <person name="Klenk H.P."/>
            <person name="Fardeau M.L."/>
            <person name="Spring S."/>
        </authorList>
    </citation>
    <scope>NUCLEOTIDE SEQUENCE [LARGE SCALE GENOMIC DNA]</scope>
    <source>
        <strain evidence="13 14">L21-RPul-D2</strain>
    </source>
</reference>
<dbReference type="FunFam" id="1.10.340.30:FF:000001">
    <property type="entry name" value="Endonuclease III"/>
    <property type="match status" value="1"/>
</dbReference>
<dbReference type="InterPro" id="IPR011257">
    <property type="entry name" value="DNA_glycosylase"/>
</dbReference>
<dbReference type="EC" id="4.2.99.18" evidence="10"/>
<comment type="similarity">
    <text evidence="1 10">Belongs to the Nth/MutY family.</text>
</comment>
<dbReference type="Proteomes" id="UP000018680">
    <property type="component" value="Chromosome"/>
</dbReference>
<dbReference type="PATRIC" id="fig|1307761.3.peg.2259"/>
<evidence type="ECO:0000256" key="9">
    <source>
        <dbReference type="ARBA" id="ARBA00023295"/>
    </source>
</evidence>
<keyword evidence="10 13" id="KW-0456">Lyase</keyword>
<dbReference type="GO" id="GO:0006285">
    <property type="term" value="P:base-excision repair, AP site formation"/>
    <property type="evidence" value="ECO:0007669"/>
    <property type="project" value="TreeGrafter"/>
</dbReference>
<keyword evidence="10" id="KW-0238">DNA-binding</keyword>
<evidence type="ECO:0000256" key="7">
    <source>
        <dbReference type="ARBA" id="ARBA00023014"/>
    </source>
</evidence>
<keyword evidence="9 10" id="KW-0326">Glycosidase</keyword>
<feature type="region of interest" description="Disordered" evidence="11">
    <location>
        <begin position="239"/>
        <end position="258"/>
    </location>
</feature>
<evidence type="ECO:0000256" key="3">
    <source>
        <dbReference type="ARBA" id="ARBA00022723"/>
    </source>
</evidence>
<dbReference type="STRING" id="1307761.L21SP2_2266"/>
<feature type="binding site" evidence="10">
    <location>
        <position position="208"/>
    </location>
    <ligand>
        <name>[4Fe-4S] cluster</name>
        <dbReference type="ChEBI" id="CHEBI:49883"/>
    </ligand>
</feature>
<evidence type="ECO:0000313" key="14">
    <source>
        <dbReference type="Proteomes" id="UP000018680"/>
    </source>
</evidence>
<keyword evidence="4 10" id="KW-0227">DNA damage</keyword>
<comment type="function">
    <text evidence="10">DNA repair enzyme that has both DNA N-glycosylase activity and AP-lyase activity. The DNA N-glycosylase activity releases various damaged pyrimidines from DNA by cleaving the N-glycosidic bond, leaving an AP (apurinic/apyrimidinic) site. The AP-lyase activity cleaves the phosphodiester bond 3' to the AP site by a beta-elimination, leaving a 3'-terminal unsaturated sugar and a product with a terminal 5'-phosphate.</text>
</comment>
<keyword evidence="8 10" id="KW-0234">DNA repair</keyword>
<evidence type="ECO:0000259" key="12">
    <source>
        <dbReference type="SMART" id="SM00478"/>
    </source>
</evidence>
<evidence type="ECO:0000313" key="13">
    <source>
        <dbReference type="EMBL" id="AHC15627.1"/>
    </source>
</evidence>
<accession>V5WIH8</accession>
<dbReference type="Pfam" id="PF00633">
    <property type="entry name" value="HHH"/>
    <property type="match status" value="1"/>
</dbReference>
<evidence type="ECO:0000256" key="6">
    <source>
        <dbReference type="ARBA" id="ARBA00023004"/>
    </source>
</evidence>
<evidence type="ECO:0000256" key="10">
    <source>
        <dbReference type="HAMAP-Rule" id="MF_00942"/>
    </source>
</evidence>
<dbReference type="Gene3D" id="1.10.1670.10">
    <property type="entry name" value="Helix-hairpin-Helix base-excision DNA repair enzymes (C-terminal)"/>
    <property type="match status" value="1"/>
</dbReference>
<organism evidence="13 14">
    <name type="scientific">Salinispira pacifica</name>
    <dbReference type="NCBI Taxonomy" id="1307761"/>
    <lineage>
        <taxon>Bacteria</taxon>
        <taxon>Pseudomonadati</taxon>
        <taxon>Spirochaetota</taxon>
        <taxon>Spirochaetia</taxon>
        <taxon>Spirochaetales</taxon>
        <taxon>Spirochaetaceae</taxon>
        <taxon>Salinispira</taxon>
    </lineage>
</organism>
<proteinExistence type="inferred from homology"/>
<evidence type="ECO:0000256" key="1">
    <source>
        <dbReference type="ARBA" id="ARBA00008343"/>
    </source>
</evidence>
<dbReference type="InterPro" id="IPR023170">
    <property type="entry name" value="HhH_base_excis_C"/>
</dbReference>
<keyword evidence="2 10" id="KW-0004">4Fe-4S</keyword>
<keyword evidence="7 10" id="KW-0411">Iron-sulfur</keyword>
<feature type="binding site" evidence="10">
    <location>
        <position position="215"/>
    </location>
    <ligand>
        <name>[4Fe-4S] cluster</name>
        <dbReference type="ChEBI" id="CHEBI:49883"/>
    </ligand>
</feature>
<dbReference type="PANTHER" id="PTHR10359">
    <property type="entry name" value="A/G-SPECIFIC ADENINE GLYCOSYLASE/ENDONUCLEASE III"/>
    <property type="match status" value="1"/>
</dbReference>
<gene>
    <name evidence="10" type="primary">nth</name>
    <name evidence="13" type="ORF">L21SP2_2266</name>
</gene>
<protein>
    <recommendedName>
        <fullName evidence="10">Endonuclease III</fullName>
        <ecNumber evidence="10">4.2.99.18</ecNumber>
    </recommendedName>
    <alternativeName>
        <fullName evidence="10">DNA-(apurinic or apyrimidinic site) lyase</fullName>
    </alternativeName>
</protein>
<dbReference type="RefSeq" id="WP_024268531.1">
    <property type="nucleotide sequence ID" value="NC_023035.1"/>
</dbReference>
<dbReference type="GO" id="GO:0140078">
    <property type="term" value="F:class I DNA-(apurinic or apyrimidinic site) endonuclease activity"/>
    <property type="evidence" value="ECO:0007669"/>
    <property type="project" value="UniProtKB-EC"/>
</dbReference>
<keyword evidence="6 10" id="KW-0408">Iron</keyword>
<dbReference type="Gene3D" id="1.10.340.30">
    <property type="entry name" value="Hypothetical protein, domain 2"/>
    <property type="match status" value="1"/>
</dbReference>
<keyword evidence="13" id="KW-0540">Nuclease</keyword>
<evidence type="ECO:0000256" key="2">
    <source>
        <dbReference type="ARBA" id="ARBA00022485"/>
    </source>
</evidence>
<dbReference type="InterPro" id="IPR003265">
    <property type="entry name" value="HhH-GPD_domain"/>
</dbReference>
<evidence type="ECO:0000256" key="5">
    <source>
        <dbReference type="ARBA" id="ARBA00022801"/>
    </source>
</evidence>
<dbReference type="GO" id="GO:0046872">
    <property type="term" value="F:metal ion binding"/>
    <property type="evidence" value="ECO:0007669"/>
    <property type="project" value="UniProtKB-KW"/>
</dbReference>
<evidence type="ECO:0000256" key="11">
    <source>
        <dbReference type="SAM" id="MobiDB-lite"/>
    </source>
</evidence>
<keyword evidence="13" id="KW-0255">Endonuclease</keyword>
<dbReference type="HOGENOM" id="CLU_012862_3_3_12"/>
<dbReference type="OrthoDB" id="9800977at2"/>
<dbReference type="InterPro" id="IPR000445">
    <property type="entry name" value="HhH_motif"/>
</dbReference>
<evidence type="ECO:0000256" key="8">
    <source>
        <dbReference type="ARBA" id="ARBA00023204"/>
    </source>
</evidence>
<keyword evidence="14" id="KW-1185">Reference proteome</keyword>
<dbReference type="InterPro" id="IPR003651">
    <property type="entry name" value="Endonuclease3_FeS-loop_motif"/>
</dbReference>
<keyword evidence="3 10" id="KW-0479">Metal-binding</keyword>
<dbReference type="EMBL" id="CP006939">
    <property type="protein sequence ID" value="AHC15627.1"/>
    <property type="molecule type" value="Genomic_DNA"/>
</dbReference>
<dbReference type="SUPFAM" id="SSF48150">
    <property type="entry name" value="DNA-glycosylase"/>
    <property type="match status" value="1"/>
</dbReference>
<dbReference type="CDD" id="cd00056">
    <property type="entry name" value="ENDO3c"/>
    <property type="match status" value="1"/>
</dbReference>
<feature type="compositionally biased region" description="Low complexity" evidence="11">
    <location>
        <begin position="239"/>
        <end position="252"/>
    </location>
</feature>
<feature type="binding site" evidence="10">
    <location>
        <position position="224"/>
    </location>
    <ligand>
        <name>[4Fe-4S] cluster</name>
        <dbReference type="ChEBI" id="CHEBI:49883"/>
    </ligand>
</feature>
<dbReference type="SMART" id="SM00525">
    <property type="entry name" value="FES"/>
    <property type="match status" value="1"/>
</dbReference>
<keyword evidence="5 10" id="KW-0378">Hydrolase</keyword>
<dbReference type="GO" id="GO:0019104">
    <property type="term" value="F:DNA N-glycosylase activity"/>
    <property type="evidence" value="ECO:0007669"/>
    <property type="project" value="UniProtKB-UniRule"/>
</dbReference>
<sequence>MQAQHSPSNNETNPSLLTDIAVQAHEILREEYDEYATMLEYRNAWELLVAVSLSAQTTDAQVNKVTSVLFARWPGPGDLADAPIGNIEEVVHSTGFYRNKAKNIKAAGAVIRDTFNNTVPDSIEELVKVPGIGRKSAGVILHHVFGKPAIIVDTHFGRVCSRIGILSCDPAEKKPDPIRTEKEIAEILPPERWSSFSMVANLHGRRYCTSRKPDCFNCPLREICSYRYLYVEPVQPGAASTQSAEAASTPSSVPEDGT</sequence>
<dbReference type="KEGG" id="slr:L21SP2_2266"/>
<dbReference type="SMART" id="SM00478">
    <property type="entry name" value="ENDO3c"/>
    <property type="match status" value="1"/>
</dbReference>
<dbReference type="HAMAP" id="MF_00942">
    <property type="entry name" value="Nth"/>
    <property type="match status" value="1"/>
</dbReference>
<dbReference type="GO" id="GO:0003677">
    <property type="term" value="F:DNA binding"/>
    <property type="evidence" value="ECO:0007669"/>
    <property type="project" value="UniProtKB-UniRule"/>
</dbReference>
<evidence type="ECO:0000256" key="4">
    <source>
        <dbReference type="ARBA" id="ARBA00022763"/>
    </source>
</evidence>
<feature type="domain" description="HhH-GPD" evidence="12">
    <location>
        <begin position="53"/>
        <end position="206"/>
    </location>
</feature>
<comment type="cofactor">
    <cofactor evidence="10">
        <name>[4Fe-4S] cluster</name>
        <dbReference type="ChEBI" id="CHEBI:49883"/>
    </cofactor>
    <text evidence="10">Binds 1 [4Fe-4S] cluster.</text>
</comment>